<gene>
    <name evidence="2" type="ORF">MNBD_ALPHA03-1893</name>
</gene>
<organism evidence="2">
    <name type="scientific">hydrothermal vent metagenome</name>
    <dbReference type="NCBI Taxonomy" id="652676"/>
    <lineage>
        <taxon>unclassified sequences</taxon>
        <taxon>metagenomes</taxon>
        <taxon>ecological metagenomes</taxon>
    </lineage>
</organism>
<keyword evidence="1" id="KW-0472">Membrane</keyword>
<evidence type="ECO:0000313" key="2">
    <source>
        <dbReference type="EMBL" id="VAX08370.1"/>
    </source>
</evidence>
<accession>A0A3B1BD95</accession>
<keyword evidence="1" id="KW-0812">Transmembrane</keyword>
<feature type="transmembrane region" description="Helical" evidence="1">
    <location>
        <begin position="269"/>
        <end position="298"/>
    </location>
</feature>
<protein>
    <submittedName>
        <fullName evidence="2">Uncharacterized protein</fullName>
    </submittedName>
</protein>
<dbReference type="InterPro" id="IPR043130">
    <property type="entry name" value="CDP-OH_PTrfase_TM_dom"/>
</dbReference>
<evidence type="ECO:0000256" key="1">
    <source>
        <dbReference type="SAM" id="Phobius"/>
    </source>
</evidence>
<keyword evidence="1" id="KW-1133">Transmembrane helix</keyword>
<sequence length="452" mass="51063">MMKKALLITGQESEAISTLARNLIPAGGLSIFARQMKQMKAIDVDEMHVVTDWFAQDFEKEILSCTARPEKIFLHTTKDAPLRLLEHNNEGNSWLLIEEAVLLDDRIINQTLNHPASTVISFIGHSDFLSAHTANGLPLRLGEDDGFFGSIAKLSSQTLSANVRKLNTLEGLPNVLKAIARTEGCAVTKVTEIPLYLSPQRRDVDLVWFPVTRREDGDKATGILLEHSQKGLIDWPAKFIHRPIENLIVKYLCKTPISPNQITILNGILGFYVMFLFVYGHMWPALGGAYIVGILAGVDGKLAQVKILQSRLGGYEHLLTRLIEYGWYFTIAAALYNPFGIAPYIMAATLVLFQIADQIQVEFFRRMTNIYLFSLESFDQRFQLIAGGRNCHMWAVLPFALFNQWFMALGFICAYAVITFFVHQIRLVYHLKNIMIKNSEKFAENFSKTKSL</sequence>
<name>A0A3B1BD95_9ZZZZ</name>
<reference evidence="2" key="1">
    <citation type="submission" date="2018-06" db="EMBL/GenBank/DDBJ databases">
        <authorList>
            <person name="Zhirakovskaya E."/>
        </authorList>
    </citation>
    <scope>NUCLEOTIDE SEQUENCE</scope>
</reference>
<dbReference type="EMBL" id="UOFW01000239">
    <property type="protein sequence ID" value="VAX08370.1"/>
    <property type="molecule type" value="Genomic_DNA"/>
</dbReference>
<dbReference type="AlphaFoldDB" id="A0A3B1BD95"/>
<dbReference type="Gene3D" id="1.20.120.1760">
    <property type="match status" value="1"/>
</dbReference>
<feature type="transmembrane region" description="Helical" evidence="1">
    <location>
        <begin position="408"/>
        <end position="429"/>
    </location>
</feature>
<proteinExistence type="predicted"/>